<dbReference type="PANTHER" id="PTHR47706">
    <property type="entry name" value="NMRA-LIKE FAMILY PROTEIN"/>
    <property type="match status" value="1"/>
</dbReference>
<dbReference type="Gene3D" id="3.40.50.720">
    <property type="entry name" value="NAD(P)-binding Rossmann-like Domain"/>
    <property type="match status" value="1"/>
</dbReference>
<dbReference type="AlphaFoldDB" id="A0A9W9UJG5"/>
<comment type="caution">
    <text evidence="4">The sequence shown here is derived from an EMBL/GenBank/DDBJ whole genome shotgun (WGS) entry which is preliminary data.</text>
</comment>
<dbReference type="InterPro" id="IPR051609">
    <property type="entry name" value="NmrA/Isoflavone_reductase-like"/>
</dbReference>
<evidence type="ECO:0000256" key="1">
    <source>
        <dbReference type="ARBA" id="ARBA00022857"/>
    </source>
</evidence>
<keyword evidence="1" id="KW-0521">NADP</keyword>
<reference evidence="4" key="1">
    <citation type="submission" date="2022-12" db="EMBL/GenBank/DDBJ databases">
        <authorList>
            <person name="Petersen C."/>
        </authorList>
    </citation>
    <scope>NUCLEOTIDE SEQUENCE</scope>
    <source>
        <strain evidence="4">IBT 35675</strain>
    </source>
</reference>
<dbReference type="PANTHER" id="PTHR47706:SF7">
    <property type="entry name" value="CIPA-LIKE, PUTATIVE (AFU_ORTHOLOGUE AFUA_1G01630)-RELATED"/>
    <property type="match status" value="1"/>
</dbReference>
<sequence>MSVELLSRRITLVGASGTLGSQVLSALLDTGIHHVSVIARPTTSRIFNEKVTVHRVDLDDVVSLTRCLKGQDVLIMTLNPENYGKQIPLAQAAAAAGVQYVVPTEFGSDPTHENLNRSIFLAEMQRPFRSLIEELGVSSWIGIVNGLFFDFNIRNGFWGLDIRNRKVRLFDDGQVKISTSTVSWVGTSLARFFSMPEDFVQKHRNNWIFFSSFLVSQRDVLESAQRATGSSEGDWQIVHVDAKLSAQKAKKSMEEGNQMAVFSLLFALTFQEGFGSDFSHRLIDYQALGITPPSLDTVVGELAAECK</sequence>
<evidence type="ECO:0000256" key="2">
    <source>
        <dbReference type="ARBA" id="ARBA00023002"/>
    </source>
</evidence>
<dbReference type="EMBL" id="JAPZBR010000008">
    <property type="protein sequence ID" value="KAJ5341705.1"/>
    <property type="molecule type" value="Genomic_DNA"/>
</dbReference>
<organism evidence="4 5">
    <name type="scientific">Penicillium brevicompactum</name>
    <dbReference type="NCBI Taxonomy" id="5074"/>
    <lineage>
        <taxon>Eukaryota</taxon>
        <taxon>Fungi</taxon>
        <taxon>Dikarya</taxon>
        <taxon>Ascomycota</taxon>
        <taxon>Pezizomycotina</taxon>
        <taxon>Eurotiomycetes</taxon>
        <taxon>Eurotiomycetidae</taxon>
        <taxon>Eurotiales</taxon>
        <taxon>Aspergillaceae</taxon>
        <taxon>Penicillium</taxon>
    </lineage>
</organism>
<feature type="domain" description="NmrA-like" evidence="3">
    <location>
        <begin position="8"/>
        <end position="117"/>
    </location>
</feature>
<evidence type="ECO:0000313" key="5">
    <source>
        <dbReference type="Proteomes" id="UP001148299"/>
    </source>
</evidence>
<keyword evidence="2" id="KW-0560">Oxidoreductase</keyword>
<accession>A0A9W9UJG5</accession>
<protein>
    <recommendedName>
        <fullName evidence="3">NmrA-like domain-containing protein</fullName>
    </recommendedName>
</protein>
<dbReference type="GO" id="GO:0016491">
    <property type="term" value="F:oxidoreductase activity"/>
    <property type="evidence" value="ECO:0007669"/>
    <property type="project" value="UniProtKB-KW"/>
</dbReference>
<evidence type="ECO:0000313" key="4">
    <source>
        <dbReference type="EMBL" id="KAJ5341705.1"/>
    </source>
</evidence>
<dbReference type="SUPFAM" id="SSF51735">
    <property type="entry name" value="NAD(P)-binding Rossmann-fold domains"/>
    <property type="match status" value="1"/>
</dbReference>
<dbReference type="Pfam" id="PF05368">
    <property type="entry name" value="NmrA"/>
    <property type="match status" value="1"/>
</dbReference>
<name>A0A9W9UJG5_PENBR</name>
<dbReference type="InterPro" id="IPR008030">
    <property type="entry name" value="NmrA-like"/>
</dbReference>
<proteinExistence type="predicted"/>
<dbReference type="InterPro" id="IPR036291">
    <property type="entry name" value="NAD(P)-bd_dom_sf"/>
</dbReference>
<gene>
    <name evidence="4" type="ORF">N7541_010829</name>
</gene>
<keyword evidence="5" id="KW-1185">Reference proteome</keyword>
<reference evidence="4" key="2">
    <citation type="journal article" date="2023" name="IMA Fungus">
        <title>Comparative genomic study of the Penicillium genus elucidates a diverse pangenome and 15 lateral gene transfer events.</title>
        <authorList>
            <person name="Petersen C."/>
            <person name="Sorensen T."/>
            <person name="Nielsen M.R."/>
            <person name="Sondergaard T.E."/>
            <person name="Sorensen J.L."/>
            <person name="Fitzpatrick D.A."/>
            <person name="Frisvad J.C."/>
            <person name="Nielsen K.L."/>
        </authorList>
    </citation>
    <scope>NUCLEOTIDE SEQUENCE</scope>
    <source>
        <strain evidence="4">IBT 35675</strain>
    </source>
</reference>
<dbReference type="Proteomes" id="UP001148299">
    <property type="component" value="Unassembled WGS sequence"/>
</dbReference>
<evidence type="ECO:0000259" key="3">
    <source>
        <dbReference type="Pfam" id="PF05368"/>
    </source>
</evidence>